<comment type="similarity">
    <text evidence="2">Belongs to the HPPK family.</text>
</comment>
<dbReference type="EC" id="2.7.6.3" evidence="3"/>
<evidence type="ECO:0000256" key="6">
    <source>
        <dbReference type="ARBA" id="ARBA00022741"/>
    </source>
</evidence>
<dbReference type="PROSITE" id="PS00794">
    <property type="entry name" value="HPPK"/>
    <property type="match status" value="1"/>
</dbReference>
<comment type="pathway">
    <text evidence="1">Cofactor biosynthesis; tetrahydrofolate biosynthesis; 2-amino-4-hydroxy-6-hydroxymethyl-7,8-dihydropteridine diphosphate from 7,8-dihydroneopterin triphosphate: step 4/4.</text>
</comment>
<keyword evidence="7" id="KW-0418">Kinase</keyword>
<sequence length="191" mass="21623">MHESAVFPLTMTEMHEKNIRVYLSVGSNMGDKNGNCIKGIDLLDSMDGVSVVSVSSFYRTAPVDYTDQEWFVNAAIGVDTFLKPESLMFTLKQVEQNLGQYEKSVRFGPRIIDLDIILYGDLIFETEKVTLPHPRMHKRCFVLKPLCDIAPDAIHPVFRSTVKALLENIKNDPEQKVEIINGQVDLNFCNV</sequence>
<evidence type="ECO:0000256" key="11">
    <source>
        <dbReference type="ARBA" id="ARBA00029766"/>
    </source>
</evidence>
<dbReference type="STRING" id="1246637.MTBBW1_220025"/>
<dbReference type="GO" id="GO:0046654">
    <property type="term" value="P:tetrahydrofolate biosynthetic process"/>
    <property type="evidence" value="ECO:0007669"/>
    <property type="project" value="UniProtKB-UniPathway"/>
</dbReference>
<feature type="domain" description="7,8-dihydro-6-hydroxymethylpterin-pyrophosphokinase" evidence="13">
    <location>
        <begin position="106"/>
        <end position="117"/>
    </location>
</feature>
<reference evidence="14 15" key="1">
    <citation type="submission" date="2017-03" db="EMBL/GenBank/DDBJ databases">
        <authorList>
            <person name="Afonso C.L."/>
            <person name="Miller P.J."/>
            <person name="Scott M.A."/>
            <person name="Spackman E."/>
            <person name="Goraichik I."/>
            <person name="Dimitrov K.M."/>
            <person name="Suarez D.L."/>
            <person name="Swayne D.E."/>
        </authorList>
    </citation>
    <scope>NUCLEOTIDE SEQUENCE [LARGE SCALE GENOMIC DNA]</scope>
    <source>
        <strain evidence="14">PRJEB14757</strain>
    </source>
</reference>
<evidence type="ECO:0000313" key="15">
    <source>
        <dbReference type="Proteomes" id="UP000191931"/>
    </source>
</evidence>
<dbReference type="RefSeq" id="WP_245809234.1">
    <property type="nucleotide sequence ID" value="NZ_LT828540.1"/>
</dbReference>
<dbReference type="CDD" id="cd00483">
    <property type="entry name" value="HPPK"/>
    <property type="match status" value="1"/>
</dbReference>
<dbReference type="GO" id="GO:0005524">
    <property type="term" value="F:ATP binding"/>
    <property type="evidence" value="ECO:0007669"/>
    <property type="project" value="UniProtKB-KW"/>
</dbReference>
<dbReference type="AlphaFoldDB" id="A0A1W1HD27"/>
<evidence type="ECO:0000259" key="13">
    <source>
        <dbReference type="PROSITE" id="PS00794"/>
    </source>
</evidence>
<comment type="function">
    <text evidence="10">Catalyzes the transfer of pyrophosphate from adenosine triphosphate (ATP) to 6-hydroxymethyl-7,8-dihydropterin, an enzymatic step in folate biosynthesis pathway.</text>
</comment>
<evidence type="ECO:0000256" key="1">
    <source>
        <dbReference type="ARBA" id="ARBA00005051"/>
    </source>
</evidence>
<evidence type="ECO:0000256" key="8">
    <source>
        <dbReference type="ARBA" id="ARBA00022840"/>
    </source>
</evidence>
<accession>A0A1W1HD27</accession>
<dbReference type="SUPFAM" id="SSF55083">
    <property type="entry name" value="6-hydroxymethyl-7,8-dihydropterin pyrophosphokinase, HPPK"/>
    <property type="match status" value="1"/>
</dbReference>
<evidence type="ECO:0000256" key="5">
    <source>
        <dbReference type="ARBA" id="ARBA00022679"/>
    </source>
</evidence>
<evidence type="ECO:0000256" key="7">
    <source>
        <dbReference type="ARBA" id="ARBA00022777"/>
    </source>
</evidence>
<evidence type="ECO:0000256" key="9">
    <source>
        <dbReference type="ARBA" id="ARBA00022909"/>
    </source>
</evidence>
<dbReference type="Proteomes" id="UP000191931">
    <property type="component" value="Unassembled WGS sequence"/>
</dbReference>
<evidence type="ECO:0000256" key="12">
    <source>
        <dbReference type="ARBA" id="ARBA00033413"/>
    </source>
</evidence>
<dbReference type="GO" id="GO:0046656">
    <property type="term" value="P:folic acid biosynthetic process"/>
    <property type="evidence" value="ECO:0007669"/>
    <property type="project" value="UniProtKB-KW"/>
</dbReference>
<keyword evidence="6" id="KW-0547">Nucleotide-binding</keyword>
<dbReference type="InterPro" id="IPR035907">
    <property type="entry name" value="Hppk_sf"/>
</dbReference>
<evidence type="ECO:0000256" key="3">
    <source>
        <dbReference type="ARBA" id="ARBA00013253"/>
    </source>
</evidence>
<gene>
    <name evidence="14" type="primary">folK</name>
    <name evidence="14" type="ORF">MTBBW1_220025</name>
</gene>
<dbReference type="GO" id="GO:0003848">
    <property type="term" value="F:2-amino-4-hydroxy-6-hydroxymethyldihydropteridine diphosphokinase activity"/>
    <property type="evidence" value="ECO:0007669"/>
    <property type="project" value="UniProtKB-EC"/>
</dbReference>
<keyword evidence="5 14" id="KW-0808">Transferase</keyword>
<name>A0A1W1HD27_9BACT</name>
<proteinExistence type="inferred from homology"/>
<protein>
    <recommendedName>
        <fullName evidence="4">2-amino-4-hydroxy-6-hydroxymethyldihydropteridine pyrophosphokinase</fullName>
        <ecNumber evidence="3">2.7.6.3</ecNumber>
    </recommendedName>
    <alternativeName>
        <fullName evidence="11">6-hydroxymethyl-7,8-dihydropterin pyrophosphokinase</fullName>
    </alternativeName>
    <alternativeName>
        <fullName evidence="12">7,8-dihydro-6-hydroxymethylpterin-pyrophosphokinase</fullName>
    </alternativeName>
</protein>
<dbReference type="UniPathway" id="UPA00077">
    <property type="reaction ID" value="UER00155"/>
</dbReference>
<keyword evidence="9" id="KW-0289">Folate biosynthesis</keyword>
<dbReference type="Pfam" id="PF01288">
    <property type="entry name" value="HPPK"/>
    <property type="match status" value="1"/>
</dbReference>
<dbReference type="GO" id="GO:0016301">
    <property type="term" value="F:kinase activity"/>
    <property type="evidence" value="ECO:0007669"/>
    <property type="project" value="UniProtKB-KW"/>
</dbReference>
<dbReference type="PANTHER" id="PTHR43071:SF1">
    <property type="entry name" value="2-AMINO-4-HYDROXY-6-HYDROXYMETHYLDIHYDROPTERIDINE PYROPHOSPHOKINASE"/>
    <property type="match status" value="1"/>
</dbReference>
<evidence type="ECO:0000256" key="10">
    <source>
        <dbReference type="ARBA" id="ARBA00029409"/>
    </source>
</evidence>
<dbReference type="PANTHER" id="PTHR43071">
    <property type="entry name" value="2-AMINO-4-HYDROXY-6-HYDROXYMETHYLDIHYDROPTERIDINE PYROPHOSPHOKINASE"/>
    <property type="match status" value="1"/>
</dbReference>
<organism evidence="14 15">
    <name type="scientific">Desulfamplus magnetovallimortis</name>
    <dbReference type="NCBI Taxonomy" id="1246637"/>
    <lineage>
        <taxon>Bacteria</taxon>
        <taxon>Pseudomonadati</taxon>
        <taxon>Thermodesulfobacteriota</taxon>
        <taxon>Desulfobacteria</taxon>
        <taxon>Desulfobacterales</taxon>
        <taxon>Desulfobacteraceae</taxon>
        <taxon>Desulfamplus</taxon>
    </lineage>
</organism>
<evidence type="ECO:0000256" key="2">
    <source>
        <dbReference type="ARBA" id="ARBA00005810"/>
    </source>
</evidence>
<evidence type="ECO:0000256" key="4">
    <source>
        <dbReference type="ARBA" id="ARBA00016218"/>
    </source>
</evidence>
<dbReference type="Gene3D" id="3.30.70.560">
    <property type="entry name" value="7,8-Dihydro-6-hydroxymethylpterin-pyrophosphokinase HPPK"/>
    <property type="match status" value="1"/>
</dbReference>
<dbReference type="InterPro" id="IPR000550">
    <property type="entry name" value="Hppk"/>
</dbReference>
<keyword evidence="8" id="KW-0067">ATP-binding</keyword>
<keyword evidence="15" id="KW-1185">Reference proteome</keyword>
<dbReference type="NCBIfam" id="TIGR01498">
    <property type="entry name" value="folK"/>
    <property type="match status" value="1"/>
</dbReference>
<evidence type="ECO:0000313" key="14">
    <source>
        <dbReference type="EMBL" id="SLM30333.1"/>
    </source>
</evidence>
<dbReference type="EMBL" id="FWEV01000135">
    <property type="protein sequence ID" value="SLM30333.1"/>
    <property type="molecule type" value="Genomic_DNA"/>
</dbReference>